<evidence type="ECO:0000256" key="1">
    <source>
        <dbReference type="ARBA" id="ARBA00004571"/>
    </source>
</evidence>
<evidence type="ECO:0000256" key="5">
    <source>
        <dbReference type="ARBA" id="ARBA00023136"/>
    </source>
</evidence>
<dbReference type="EMBL" id="JBHULV010000031">
    <property type="protein sequence ID" value="MFD2732130.1"/>
    <property type="molecule type" value="Genomic_DNA"/>
</dbReference>
<evidence type="ECO:0000256" key="8">
    <source>
        <dbReference type="SAM" id="SignalP"/>
    </source>
</evidence>
<dbReference type="InterPro" id="IPR008969">
    <property type="entry name" value="CarboxyPept-like_regulatory"/>
</dbReference>
<dbReference type="Pfam" id="PF13715">
    <property type="entry name" value="CarbopepD_reg_2"/>
    <property type="match status" value="1"/>
</dbReference>
<name>A0ABW5TSA9_9SPHI</name>
<dbReference type="Pfam" id="PF07715">
    <property type="entry name" value="Plug"/>
    <property type="match status" value="1"/>
</dbReference>
<keyword evidence="3 7" id="KW-1134">Transmembrane beta strand</keyword>
<comment type="caution">
    <text evidence="10">The sequence shown here is derived from an EMBL/GenBank/DDBJ whole genome shotgun (WGS) entry which is preliminary data.</text>
</comment>
<dbReference type="InterPro" id="IPR023996">
    <property type="entry name" value="TonB-dep_OMP_SusC/RagA"/>
</dbReference>
<protein>
    <submittedName>
        <fullName evidence="10">SusC/RagA family TonB-linked outer membrane protein</fullName>
    </submittedName>
</protein>
<evidence type="ECO:0000313" key="10">
    <source>
        <dbReference type="EMBL" id="MFD2732130.1"/>
    </source>
</evidence>
<keyword evidence="8" id="KW-0732">Signal</keyword>
<dbReference type="SUPFAM" id="SSF49464">
    <property type="entry name" value="Carboxypeptidase regulatory domain-like"/>
    <property type="match status" value="1"/>
</dbReference>
<feature type="signal peptide" evidence="8">
    <location>
        <begin position="1"/>
        <end position="33"/>
    </location>
</feature>
<gene>
    <name evidence="10" type="ORF">ACFSSE_10495</name>
</gene>
<evidence type="ECO:0000256" key="4">
    <source>
        <dbReference type="ARBA" id="ARBA00022692"/>
    </source>
</evidence>
<dbReference type="SUPFAM" id="SSF56935">
    <property type="entry name" value="Porins"/>
    <property type="match status" value="1"/>
</dbReference>
<dbReference type="NCBIfam" id="TIGR04057">
    <property type="entry name" value="SusC_RagA_signa"/>
    <property type="match status" value="1"/>
</dbReference>
<dbReference type="Gene3D" id="2.170.130.10">
    <property type="entry name" value="TonB-dependent receptor, plug domain"/>
    <property type="match status" value="1"/>
</dbReference>
<dbReference type="Gene3D" id="2.60.40.1120">
    <property type="entry name" value="Carboxypeptidase-like, regulatory domain"/>
    <property type="match status" value="1"/>
</dbReference>
<keyword evidence="5 7" id="KW-0472">Membrane</keyword>
<evidence type="ECO:0000256" key="3">
    <source>
        <dbReference type="ARBA" id="ARBA00022452"/>
    </source>
</evidence>
<organism evidence="10 11">
    <name type="scientific">Pedobacter alpinus</name>
    <dbReference type="NCBI Taxonomy" id="1590643"/>
    <lineage>
        <taxon>Bacteria</taxon>
        <taxon>Pseudomonadati</taxon>
        <taxon>Bacteroidota</taxon>
        <taxon>Sphingobacteriia</taxon>
        <taxon>Sphingobacteriales</taxon>
        <taxon>Sphingobacteriaceae</taxon>
        <taxon>Pedobacter</taxon>
    </lineage>
</organism>
<evidence type="ECO:0000313" key="11">
    <source>
        <dbReference type="Proteomes" id="UP001597546"/>
    </source>
</evidence>
<keyword evidence="6 7" id="KW-0998">Cell outer membrane</keyword>
<evidence type="ECO:0000259" key="9">
    <source>
        <dbReference type="Pfam" id="PF07715"/>
    </source>
</evidence>
<keyword evidence="4 7" id="KW-0812">Transmembrane</keyword>
<comment type="similarity">
    <text evidence="7">Belongs to the TonB-dependent receptor family.</text>
</comment>
<feature type="chain" id="PRO_5046873718" evidence="8">
    <location>
        <begin position="34"/>
        <end position="1078"/>
    </location>
</feature>
<dbReference type="Proteomes" id="UP001597546">
    <property type="component" value="Unassembled WGS sequence"/>
</dbReference>
<dbReference type="InterPro" id="IPR036942">
    <property type="entry name" value="Beta-barrel_TonB_sf"/>
</dbReference>
<comment type="subcellular location">
    <subcellularLocation>
        <location evidence="1 7">Cell outer membrane</location>
        <topology evidence="1 7">Multi-pass membrane protein</topology>
    </subcellularLocation>
</comment>
<sequence length="1078" mass="120019">MKKKQLSKPKKLIRRIGAAGLLLQILVSPGTTSAFTLTNGRSVINTLEAKDIIVSGRILDSDGVPLPGVSVTVKGTSNASITDANGRYAISNVPENGVLVFSFIGMKTQEVQVSERTSINVTLEYNAIAMEEAVVVGYGAMKKADVTGAVGSVSAERIAERGTTSVMEALQGNVAGVEIRQNSAKPGSGFNIQIRGQNSLAGGNPLYVVDGIVTSDIDFLNPSDIARIDVLKDASSTAIYGSRGSNGVVIVTTKRAENAKPGKLNLTYDGYFGSRNIAEGRLPEFMDGRDWAEYRAYAYVEFNRATKTFRENMDPGRAIMSHTNGTTGAPVVAPRLYNQEYTDWQSLLQRDGQQQNHYLNASGTANNLSYNFGVGYQNEVGNFVQEYFNRYSIKASLNHKPSKYFQLGATINLSQITGDLGSGQAYSDLDKMAPFFTPYHPDGTVVVQPGAEPNIQSNRGFTGTRSPLATITTSKNERRRGDVLASAYLEVSPIEGLDIRSAFQPRFYRNRIGQFSDIVQDIYLGLIPDPTRSGRTENDEIFEYTLDNTVNYRKVLNEKHNIWATGLFSLYSTRSEGVTYAARNLPYASQWYNLQSGVFDPANSSSAYSESNLLSYMGRINYDYMGKYYLTASLRTDGSSKLRRRWATFPSFALGWRLSEESFLKDIEWVNNLKLRFSYGNSGNNNINPYITQLSPNIGNTVLYNFGSTLWSGFGPGGPVNPNLTWERTRESNLGLDFDIFRNRISGSVELYDKLSSGLLSQRTLAIESGVDKMTDNVGSISNKGIELSLNTVNIKGRNFNWSTSFNFTRNRNAIVELYGKKEDVPGEKRFIGQPINVQFDYRFLGVWTQAEYDAGKTVYSNYTAIPGEAKVADTNGDGRLTPEDRVVLGSSDPTWSGGFMSRMQFKKWDFSFNLYTRQGLLIDDQFARAYLDFNGRSTQKLKNFDYYVPAGTVVPDWGNFVFNTNGQPIDVKYKKTTEEHVGKYPNYFERGGAFYGSNAYYKDPSFVKVKNITLGYTFNQKFLDKMRVNRLRVYANILNPFVFTEYEGYDPEYATTRLNEGNGPSTVTYQFGVNFGL</sequence>
<dbReference type="InterPro" id="IPR037066">
    <property type="entry name" value="Plug_dom_sf"/>
</dbReference>
<dbReference type="InterPro" id="IPR012910">
    <property type="entry name" value="Plug_dom"/>
</dbReference>
<dbReference type="InterPro" id="IPR039426">
    <property type="entry name" value="TonB-dep_rcpt-like"/>
</dbReference>
<evidence type="ECO:0000256" key="7">
    <source>
        <dbReference type="PROSITE-ProRule" id="PRU01360"/>
    </source>
</evidence>
<reference evidence="11" key="1">
    <citation type="journal article" date="2019" name="Int. J. Syst. Evol. Microbiol.">
        <title>The Global Catalogue of Microorganisms (GCM) 10K type strain sequencing project: providing services to taxonomists for standard genome sequencing and annotation.</title>
        <authorList>
            <consortium name="The Broad Institute Genomics Platform"/>
            <consortium name="The Broad Institute Genome Sequencing Center for Infectious Disease"/>
            <person name="Wu L."/>
            <person name="Ma J."/>
        </authorList>
    </citation>
    <scope>NUCLEOTIDE SEQUENCE [LARGE SCALE GENOMIC DNA]</scope>
    <source>
        <strain evidence="11">KCTC 42456</strain>
    </source>
</reference>
<keyword evidence="11" id="KW-1185">Reference proteome</keyword>
<feature type="domain" description="TonB-dependent receptor plug" evidence="9">
    <location>
        <begin position="143"/>
        <end position="248"/>
    </location>
</feature>
<dbReference type="Gene3D" id="2.40.170.20">
    <property type="entry name" value="TonB-dependent receptor, beta-barrel domain"/>
    <property type="match status" value="1"/>
</dbReference>
<evidence type="ECO:0000256" key="6">
    <source>
        <dbReference type="ARBA" id="ARBA00023237"/>
    </source>
</evidence>
<evidence type="ECO:0000256" key="2">
    <source>
        <dbReference type="ARBA" id="ARBA00022448"/>
    </source>
</evidence>
<keyword evidence="2 7" id="KW-0813">Transport</keyword>
<dbReference type="PROSITE" id="PS52016">
    <property type="entry name" value="TONB_DEPENDENT_REC_3"/>
    <property type="match status" value="1"/>
</dbReference>
<dbReference type="InterPro" id="IPR023997">
    <property type="entry name" value="TonB-dep_OMP_SusC/RagA_CS"/>
</dbReference>
<dbReference type="NCBIfam" id="TIGR04056">
    <property type="entry name" value="OMP_RagA_SusC"/>
    <property type="match status" value="1"/>
</dbReference>
<accession>A0ABW5TSA9</accession>
<dbReference type="RefSeq" id="WP_379044234.1">
    <property type="nucleotide sequence ID" value="NZ_JBHSKW010000038.1"/>
</dbReference>
<proteinExistence type="inferred from homology"/>